<dbReference type="GO" id="GO:0043169">
    <property type="term" value="F:cation binding"/>
    <property type="evidence" value="ECO:0007669"/>
    <property type="project" value="InterPro"/>
</dbReference>
<feature type="region of interest" description="Disordered" evidence="1">
    <location>
        <begin position="1"/>
        <end position="20"/>
    </location>
</feature>
<feature type="non-terminal residue" evidence="2">
    <location>
        <position position="1"/>
    </location>
</feature>
<dbReference type="AlphaFoldDB" id="A0A1R3JHJ5"/>
<dbReference type="InterPro" id="IPR036457">
    <property type="entry name" value="PPM-type-like_dom_sf"/>
</dbReference>
<gene>
    <name evidence="2" type="ORF">CCACVL1_06089</name>
</gene>
<accession>A0A1R3JHJ5</accession>
<sequence length="94" mass="10516">AKNNGVLSRHDSNPKAPIAAEKPPKFYTVDDVKKLLLNKRKLTSTKHRLFLSLNFQSFFAWTNESHIRADVVVFGICDGHGGVEAAKSARKHPF</sequence>
<protein>
    <submittedName>
        <fullName evidence="2">Phosphatase 2C (PP2C)-like protein</fullName>
    </submittedName>
</protein>
<dbReference type="Gramene" id="OMO94250">
    <property type="protein sequence ID" value="OMO94250"/>
    <property type="gene ID" value="CCACVL1_06089"/>
</dbReference>
<dbReference type="STRING" id="210143.A0A1R3JHJ5"/>
<reference evidence="2 3" key="1">
    <citation type="submission" date="2013-09" db="EMBL/GenBank/DDBJ databases">
        <title>Corchorus capsularis genome sequencing.</title>
        <authorList>
            <person name="Alam M."/>
            <person name="Haque M.S."/>
            <person name="Islam M.S."/>
            <person name="Emdad E.M."/>
            <person name="Islam M.M."/>
            <person name="Ahmed B."/>
            <person name="Halim A."/>
            <person name="Hossen Q.M.M."/>
            <person name="Hossain M.Z."/>
            <person name="Ahmed R."/>
            <person name="Khan M.M."/>
            <person name="Islam R."/>
            <person name="Rashid M.M."/>
            <person name="Khan S.A."/>
            <person name="Rahman M.S."/>
            <person name="Alam M."/>
        </authorList>
    </citation>
    <scope>NUCLEOTIDE SEQUENCE [LARGE SCALE GENOMIC DNA]</scope>
    <source>
        <strain evidence="3">cv. CVL-1</strain>
        <tissue evidence="2">Whole seedling</tissue>
    </source>
</reference>
<dbReference type="EMBL" id="AWWV01007912">
    <property type="protein sequence ID" value="OMO94250.1"/>
    <property type="molecule type" value="Genomic_DNA"/>
</dbReference>
<dbReference type="SUPFAM" id="SSF81606">
    <property type="entry name" value="PP2C-like"/>
    <property type="match status" value="1"/>
</dbReference>
<keyword evidence="3" id="KW-1185">Reference proteome</keyword>
<dbReference type="Proteomes" id="UP000188268">
    <property type="component" value="Unassembled WGS sequence"/>
</dbReference>
<evidence type="ECO:0000313" key="3">
    <source>
        <dbReference type="Proteomes" id="UP000188268"/>
    </source>
</evidence>
<evidence type="ECO:0000313" key="2">
    <source>
        <dbReference type="EMBL" id="OMO94250.1"/>
    </source>
</evidence>
<dbReference type="InterPro" id="IPR000222">
    <property type="entry name" value="PP2C_BS"/>
</dbReference>
<evidence type="ECO:0000256" key="1">
    <source>
        <dbReference type="SAM" id="MobiDB-lite"/>
    </source>
</evidence>
<name>A0A1R3JHJ5_COCAP</name>
<organism evidence="2 3">
    <name type="scientific">Corchorus capsularis</name>
    <name type="common">Jute</name>
    <dbReference type="NCBI Taxonomy" id="210143"/>
    <lineage>
        <taxon>Eukaryota</taxon>
        <taxon>Viridiplantae</taxon>
        <taxon>Streptophyta</taxon>
        <taxon>Embryophyta</taxon>
        <taxon>Tracheophyta</taxon>
        <taxon>Spermatophyta</taxon>
        <taxon>Magnoliopsida</taxon>
        <taxon>eudicotyledons</taxon>
        <taxon>Gunneridae</taxon>
        <taxon>Pentapetalae</taxon>
        <taxon>rosids</taxon>
        <taxon>malvids</taxon>
        <taxon>Malvales</taxon>
        <taxon>Malvaceae</taxon>
        <taxon>Grewioideae</taxon>
        <taxon>Apeibeae</taxon>
        <taxon>Corchorus</taxon>
    </lineage>
</organism>
<dbReference type="PROSITE" id="PS01032">
    <property type="entry name" value="PPM_1"/>
    <property type="match status" value="1"/>
</dbReference>
<proteinExistence type="predicted"/>
<comment type="caution">
    <text evidence="2">The sequence shown here is derived from an EMBL/GenBank/DDBJ whole genome shotgun (WGS) entry which is preliminary data.</text>
</comment>